<feature type="chain" id="PRO_5009099674" evidence="2">
    <location>
        <begin position="32"/>
        <end position="434"/>
    </location>
</feature>
<reference evidence="4 5" key="1">
    <citation type="journal article" date="2015" name="Antonie Van Leeuwenhoek">
        <title>Bosea vaviloviae sp. nov., a new species of slow-growing rhizobia isolated from nodules of the relict species Vavilovia formosa (Stev.) Fed.</title>
        <authorList>
            <person name="Safronova V.I."/>
            <person name="Kuznetsova I.G."/>
            <person name="Sazanova A.L."/>
            <person name="Kimeklis A.K."/>
            <person name="Belimov A.A."/>
            <person name="Andronov E.E."/>
            <person name="Pinaev A.G."/>
            <person name="Chizhevskaya E.P."/>
            <person name="Pukhaev A.R."/>
            <person name="Popov K.P."/>
            <person name="Willems A."/>
            <person name="Tikhonovich I.A."/>
        </authorList>
    </citation>
    <scope>NUCLEOTIDE SEQUENCE [LARGE SCALE GENOMIC DNA]</scope>
    <source>
        <strain evidence="4 5">Vaf18</strain>
    </source>
</reference>
<dbReference type="PANTHER" id="PTHR43092">
    <property type="entry name" value="L-CYSTEINE DESULFHYDRASE"/>
    <property type="match status" value="1"/>
</dbReference>
<dbReference type="Proteomes" id="UP000094969">
    <property type="component" value="Chromosome"/>
</dbReference>
<evidence type="ECO:0000256" key="1">
    <source>
        <dbReference type="ARBA" id="ARBA00022898"/>
    </source>
</evidence>
<proteinExistence type="predicted"/>
<dbReference type="RefSeq" id="WP_069688671.1">
    <property type="nucleotide sequence ID" value="NZ_CP017147.1"/>
</dbReference>
<protein>
    <submittedName>
        <fullName evidence="4">Penicillin epimerase</fullName>
    </submittedName>
</protein>
<dbReference type="PROSITE" id="PS51318">
    <property type="entry name" value="TAT"/>
    <property type="match status" value="1"/>
</dbReference>
<dbReference type="InterPro" id="IPR000192">
    <property type="entry name" value="Aminotrans_V_dom"/>
</dbReference>
<keyword evidence="1" id="KW-0663">Pyridoxal phosphate</keyword>
<dbReference type="Pfam" id="PF00266">
    <property type="entry name" value="Aminotran_5"/>
    <property type="match status" value="1"/>
</dbReference>
<dbReference type="InterPro" id="IPR015424">
    <property type="entry name" value="PyrdxlP-dep_Trfase"/>
</dbReference>
<evidence type="ECO:0000313" key="5">
    <source>
        <dbReference type="Proteomes" id="UP000094969"/>
    </source>
</evidence>
<feature type="signal peptide" evidence="2">
    <location>
        <begin position="1"/>
        <end position="31"/>
    </location>
</feature>
<dbReference type="Gene3D" id="3.40.640.10">
    <property type="entry name" value="Type I PLP-dependent aspartate aminotransferase-like (Major domain)"/>
    <property type="match status" value="1"/>
</dbReference>
<evidence type="ECO:0000256" key="2">
    <source>
        <dbReference type="SAM" id="SignalP"/>
    </source>
</evidence>
<sequence>MQGQTLETNRRTLLLGLGAAALAVQALPAAARNLPTLPTSNLGSDAGYWSAVRDLYSVTPDMVNLENGYWGIMAEPVKAEYKRLTDFVNFENTVYARTKIGQDLDDVRAPLSAFLGVAREEIALTRGATEALQALISGYNKLKPGDTVLYADLDYDSMQYAMNWLKDRRGVAVAKFDIPEPATRQAVLDAYDAALKANPKTKLLLLTHISHRTGLMMPVKELAAMAKARGVDVILDAAHSWGQIDFQAKDLGIDFIGFNLHKWIGAPLGVGMLYIARERLADIDPYMADEDFKADDVRSRVHTGTPNFAAQLTVPTALALHREIGPQAKEARYRHLRNYWVNKARELKGVEIQTPDDATMVAGITSFALTDKRSPAETNAIVAALRDQHKVMTVRRGGVAKGNTIRISPAPYIMEADLDRFVAALAVVSGNRAG</sequence>
<dbReference type="SUPFAM" id="SSF53383">
    <property type="entry name" value="PLP-dependent transferases"/>
    <property type="match status" value="1"/>
</dbReference>
<keyword evidence="5" id="KW-1185">Reference proteome</keyword>
<organism evidence="4 5">
    <name type="scientific">Bosea vaviloviae</name>
    <dbReference type="NCBI Taxonomy" id="1526658"/>
    <lineage>
        <taxon>Bacteria</taxon>
        <taxon>Pseudomonadati</taxon>
        <taxon>Pseudomonadota</taxon>
        <taxon>Alphaproteobacteria</taxon>
        <taxon>Hyphomicrobiales</taxon>
        <taxon>Boseaceae</taxon>
        <taxon>Bosea</taxon>
    </lineage>
</organism>
<accession>A0A1D7TWG9</accession>
<dbReference type="InterPro" id="IPR015422">
    <property type="entry name" value="PyrdxlP-dep_Trfase_small"/>
</dbReference>
<dbReference type="Gene3D" id="3.90.1150.10">
    <property type="entry name" value="Aspartate Aminotransferase, domain 1"/>
    <property type="match status" value="1"/>
</dbReference>
<dbReference type="EMBL" id="CP017147">
    <property type="protein sequence ID" value="AOO79448.1"/>
    <property type="molecule type" value="Genomic_DNA"/>
</dbReference>
<dbReference type="STRING" id="1526658.BHK69_02125"/>
<dbReference type="OrthoDB" id="9804366at2"/>
<evidence type="ECO:0000259" key="3">
    <source>
        <dbReference type="Pfam" id="PF00266"/>
    </source>
</evidence>
<dbReference type="InterPro" id="IPR006311">
    <property type="entry name" value="TAT_signal"/>
</dbReference>
<dbReference type="PANTHER" id="PTHR43092:SF6">
    <property type="entry name" value="BLR1280 PROTEIN"/>
    <property type="match status" value="1"/>
</dbReference>
<evidence type="ECO:0000313" key="4">
    <source>
        <dbReference type="EMBL" id="AOO79448.1"/>
    </source>
</evidence>
<gene>
    <name evidence="4" type="ORF">BHK69_02125</name>
</gene>
<dbReference type="KEGG" id="bvv:BHK69_02125"/>
<dbReference type="AlphaFoldDB" id="A0A1D7TWG9"/>
<dbReference type="InterPro" id="IPR015421">
    <property type="entry name" value="PyrdxlP-dep_Trfase_major"/>
</dbReference>
<name>A0A1D7TWG9_9HYPH</name>
<keyword evidence="2" id="KW-0732">Signal</keyword>
<feature type="domain" description="Aminotransferase class V" evidence="3">
    <location>
        <begin position="96"/>
        <end position="421"/>
    </location>
</feature>